<dbReference type="EMBL" id="CM056741">
    <property type="protein sequence ID" value="KAJ8682267.1"/>
    <property type="molecule type" value="Genomic_DNA"/>
</dbReference>
<organism evidence="1 2">
    <name type="scientific">Eretmocerus hayati</name>
    <dbReference type="NCBI Taxonomy" id="131215"/>
    <lineage>
        <taxon>Eukaryota</taxon>
        <taxon>Metazoa</taxon>
        <taxon>Ecdysozoa</taxon>
        <taxon>Arthropoda</taxon>
        <taxon>Hexapoda</taxon>
        <taxon>Insecta</taxon>
        <taxon>Pterygota</taxon>
        <taxon>Neoptera</taxon>
        <taxon>Endopterygota</taxon>
        <taxon>Hymenoptera</taxon>
        <taxon>Apocrita</taxon>
        <taxon>Proctotrupomorpha</taxon>
        <taxon>Chalcidoidea</taxon>
        <taxon>Aphelinidae</taxon>
        <taxon>Aphelininae</taxon>
        <taxon>Eretmocerus</taxon>
    </lineage>
</organism>
<reference evidence="1" key="1">
    <citation type="submission" date="2023-04" db="EMBL/GenBank/DDBJ databases">
        <title>A chromosome-level genome assembly of the parasitoid wasp Eretmocerus hayati.</title>
        <authorList>
            <person name="Zhong Y."/>
            <person name="Liu S."/>
            <person name="Liu Y."/>
        </authorList>
    </citation>
    <scope>NUCLEOTIDE SEQUENCE</scope>
    <source>
        <strain evidence="1">ZJU_SS_LIU_2023</strain>
    </source>
</reference>
<comment type="caution">
    <text evidence="1">The sequence shown here is derived from an EMBL/GenBank/DDBJ whole genome shotgun (WGS) entry which is preliminary data.</text>
</comment>
<accession>A0ACC2PG03</accession>
<evidence type="ECO:0000313" key="2">
    <source>
        <dbReference type="Proteomes" id="UP001239111"/>
    </source>
</evidence>
<evidence type="ECO:0000313" key="1">
    <source>
        <dbReference type="EMBL" id="KAJ8682267.1"/>
    </source>
</evidence>
<keyword evidence="2" id="KW-1185">Reference proteome</keyword>
<sequence>MTIPNITNSTTLCSDHFERSCFEDGWLDGYTTVRRLKANAVPTILNPVDTSSDEKKDDVSEDLPLMEQIPDHNSNDVSIVKAETIPCEECSPSQITIKKAIVLDGTAPNPLSALKGLSPSSLCLNEKNELFCLNVHEILRQEPKIYLPTDECSSEISTTNNQEMVMIESSNAGNAFENSKENHDSSVVTNNSDFDDSLLYSDADIGSCEESLSCDNKGIEMEKKSKRNESTNKSGHIAPPEKIRFKDGFRYHTLSRRDFTSDEAFQTFLIYHRIRTSQEKAILKRLRRRDKKISVLKELVNTLVTQDEN</sequence>
<protein>
    <submittedName>
        <fullName evidence="1">Uncharacterized protein</fullName>
    </submittedName>
</protein>
<proteinExistence type="predicted"/>
<gene>
    <name evidence="1" type="ORF">QAD02_018059</name>
</gene>
<name>A0ACC2PG03_9HYME</name>
<dbReference type="Proteomes" id="UP001239111">
    <property type="component" value="Chromosome 1"/>
</dbReference>